<dbReference type="GO" id="GO:0016747">
    <property type="term" value="F:acyltransferase activity, transferring groups other than amino-acyl groups"/>
    <property type="evidence" value="ECO:0007669"/>
    <property type="project" value="InterPro"/>
</dbReference>
<dbReference type="EMBL" id="CZBY01000031">
    <property type="protein sequence ID" value="CUQ92378.1"/>
    <property type="molecule type" value="Genomic_DNA"/>
</dbReference>
<dbReference type="InterPro" id="IPR051531">
    <property type="entry name" value="N-acetyltransferase"/>
</dbReference>
<dbReference type="GO" id="GO:0016301">
    <property type="term" value="F:kinase activity"/>
    <property type="evidence" value="ECO:0007669"/>
    <property type="project" value="UniProtKB-KW"/>
</dbReference>
<sequence length="174" mass="20065">MREIKTKRLLLRKLRSDDAESIFKNWASDSEVAKYVTWNVHKDINETKAILDMWLAEYDNGKCYRYGIENKADGELIGMIDVVGYHHGNPVIGYCSCRRYWGNGYMTEALGAVMKELAEDGFDTFVIEAADDNVASNKVILKNGFKLVGKREDRLSEMKPQVITINSYRYYVDR</sequence>
<dbReference type="Pfam" id="PF13302">
    <property type="entry name" value="Acetyltransf_3"/>
    <property type="match status" value="1"/>
</dbReference>
<dbReference type="InterPro" id="IPR016181">
    <property type="entry name" value="Acyl_CoA_acyltransferase"/>
</dbReference>
<feature type="domain" description="N-acetyltransferase" evidence="1">
    <location>
        <begin position="9"/>
        <end position="163"/>
    </location>
</feature>
<proteinExistence type="predicted"/>
<keyword evidence="2" id="KW-0808">Transferase</keyword>
<dbReference type="InterPro" id="IPR000182">
    <property type="entry name" value="GNAT_dom"/>
</dbReference>
<gene>
    <name evidence="2" type="ORF">ERS852540_02507</name>
</gene>
<dbReference type="AlphaFoldDB" id="A0A175A6G9"/>
<dbReference type="PROSITE" id="PS51186">
    <property type="entry name" value="GNAT"/>
    <property type="match status" value="1"/>
</dbReference>
<dbReference type="PANTHER" id="PTHR43792:SF16">
    <property type="entry name" value="N-ACETYLTRANSFERASE DOMAIN-CONTAINING PROTEIN"/>
    <property type="match status" value="1"/>
</dbReference>
<dbReference type="SUPFAM" id="SSF55729">
    <property type="entry name" value="Acyl-CoA N-acyltransferases (Nat)"/>
    <property type="match status" value="1"/>
</dbReference>
<dbReference type="Proteomes" id="UP000095662">
    <property type="component" value="Unassembled WGS sequence"/>
</dbReference>
<dbReference type="PANTHER" id="PTHR43792">
    <property type="entry name" value="GNAT FAMILY, PUTATIVE (AFU_ORTHOLOGUE AFUA_3G00765)-RELATED-RELATED"/>
    <property type="match status" value="1"/>
</dbReference>
<accession>A0A175A6G9</accession>
<keyword evidence="2" id="KW-0418">Kinase</keyword>
<reference evidence="2 3" key="1">
    <citation type="submission" date="2015-09" db="EMBL/GenBank/DDBJ databases">
        <authorList>
            <consortium name="Pathogen Informatics"/>
        </authorList>
    </citation>
    <scope>NUCLEOTIDE SEQUENCE [LARGE SCALE GENOMIC DNA]</scope>
    <source>
        <strain evidence="2 3">2789STDY5834928</strain>
    </source>
</reference>
<dbReference type="Gene3D" id="3.40.630.30">
    <property type="match status" value="1"/>
</dbReference>
<evidence type="ECO:0000259" key="1">
    <source>
        <dbReference type="PROSITE" id="PS51186"/>
    </source>
</evidence>
<dbReference type="STRING" id="39492.ERS852540_02507"/>
<evidence type="ECO:0000313" key="2">
    <source>
        <dbReference type="EMBL" id="CUQ92378.1"/>
    </source>
</evidence>
<dbReference type="OrthoDB" id="9785602at2"/>
<organism evidence="2 3">
    <name type="scientific">[Eubacterium] siraeum</name>
    <dbReference type="NCBI Taxonomy" id="39492"/>
    <lineage>
        <taxon>Bacteria</taxon>
        <taxon>Bacillati</taxon>
        <taxon>Bacillota</taxon>
        <taxon>Clostridia</taxon>
        <taxon>Eubacteriales</taxon>
        <taxon>Oscillospiraceae</taxon>
        <taxon>Oscillospiraceae incertae sedis</taxon>
    </lineage>
</organism>
<name>A0A175A6G9_9FIRM</name>
<evidence type="ECO:0000313" key="3">
    <source>
        <dbReference type="Proteomes" id="UP000095662"/>
    </source>
</evidence>
<protein>
    <submittedName>
        <fullName evidence="2">Anhydro-N-acetylmuramic acid kinase</fullName>
    </submittedName>
</protein>